<dbReference type="PANTHER" id="PTHR11929">
    <property type="entry name" value="ALPHA- 1,3 -FUCOSYLTRANSFERASE"/>
    <property type="match status" value="1"/>
</dbReference>
<evidence type="ECO:0000256" key="1">
    <source>
        <dbReference type="ARBA" id="ARBA00004922"/>
    </source>
</evidence>
<comment type="caution">
    <text evidence="7">The sequence shown here is derived from an EMBL/GenBank/DDBJ whole genome shotgun (WGS) entry which is preliminary data.</text>
</comment>
<evidence type="ECO:0000313" key="7">
    <source>
        <dbReference type="EMBL" id="CAF1369399.1"/>
    </source>
</evidence>
<feature type="domain" description="Fucosyltransferase C-terminal" evidence="6">
    <location>
        <begin position="202"/>
        <end position="367"/>
    </location>
</feature>
<dbReference type="EMBL" id="CAJNOO010004121">
    <property type="protein sequence ID" value="CAF1369399.1"/>
    <property type="molecule type" value="Genomic_DNA"/>
</dbReference>
<keyword evidence="5" id="KW-0333">Golgi apparatus</keyword>
<protein>
    <recommendedName>
        <fullName evidence="5">Fucosyltransferase</fullName>
        <ecNumber evidence="5">2.4.1.-</ecNumber>
    </recommendedName>
</protein>
<dbReference type="GO" id="GO:0046920">
    <property type="term" value="F:alpha-(1-&gt;3)-fucosyltransferase activity"/>
    <property type="evidence" value="ECO:0007669"/>
    <property type="project" value="TreeGrafter"/>
</dbReference>
<feature type="transmembrane region" description="Helical" evidence="5">
    <location>
        <begin position="28"/>
        <end position="48"/>
    </location>
</feature>
<dbReference type="InterPro" id="IPR001503">
    <property type="entry name" value="Glyco_trans_10"/>
</dbReference>
<dbReference type="Gene3D" id="3.40.50.11660">
    <property type="entry name" value="Glycosyl transferase family 10, C-terminal domain"/>
    <property type="match status" value="1"/>
</dbReference>
<dbReference type="AlphaFoldDB" id="A0A815IS59"/>
<dbReference type="Proteomes" id="UP000663882">
    <property type="component" value="Unassembled WGS sequence"/>
</dbReference>
<evidence type="ECO:0000259" key="6">
    <source>
        <dbReference type="Pfam" id="PF00852"/>
    </source>
</evidence>
<keyword evidence="5" id="KW-0812">Transmembrane</keyword>
<evidence type="ECO:0000313" key="9">
    <source>
        <dbReference type="Proteomes" id="UP000663882"/>
    </source>
</evidence>
<evidence type="ECO:0000313" key="8">
    <source>
        <dbReference type="EMBL" id="CAF1435991.1"/>
    </source>
</evidence>
<comment type="similarity">
    <text evidence="2 5">Belongs to the glycosyltransferase 10 family.</text>
</comment>
<keyword evidence="5" id="KW-1133">Transmembrane helix</keyword>
<name>A0A815IS59_9BILA</name>
<dbReference type="EMBL" id="CAJNOU010004303">
    <property type="protein sequence ID" value="CAF1435991.1"/>
    <property type="molecule type" value="Genomic_DNA"/>
</dbReference>
<dbReference type="InterPro" id="IPR055270">
    <property type="entry name" value="Glyco_tran_10_C"/>
</dbReference>
<accession>A0A815IS59</accession>
<dbReference type="PANTHER" id="PTHR11929:SF194">
    <property type="entry name" value="ALPHA-(1,3)-FUCOSYLTRANSFERASE 10"/>
    <property type="match status" value="1"/>
</dbReference>
<keyword evidence="3 5" id="KW-0328">Glycosyltransferase</keyword>
<keyword evidence="5" id="KW-0472">Membrane</keyword>
<evidence type="ECO:0000256" key="2">
    <source>
        <dbReference type="ARBA" id="ARBA00008919"/>
    </source>
</evidence>
<organism evidence="7 9">
    <name type="scientific">Rotaria sordida</name>
    <dbReference type="NCBI Taxonomy" id="392033"/>
    <lineage>
        <taxon>Eukaryota</taxon>
        <taxon>Metazoa</taxon>
        <taxon>Spiralia</taxon>
        <taxon>Gnathifera</taxon>
        <taxon>Rotifera</taxon>
        <taxon>Eurotatoria</taxon>
        <taxon>Bdelloidea</taxon>
        <taxon>Philodinida</taxon>
        <taxon>Philodinidae</taxon>
        <taxon>Rotaria</taxon>
    </lineage>
</organism>
<dbReference type="UniPathway" id="UPA00378"/>
<keyword evidence="4 5" id="KW-0808">Transferase</keyword>
<dbReference type="SUPFAM" id="SSF53756">
    <property type="entry name" value="UDP-Glycosyltransferase/glycogen phosphorylase"/>
    <property type="match status" value="1"/>
</dbReference>
<comment type="pathway">
    <text evidence="1">Protein modification; protein glycosylation.</text>
</comment>
<comment type="subcellular location">
    <subcellularLocation>
        <location evidence="5">Golgi apparatus</location>
        <location evidence="5">Golgi stack membrane</location>
        <topology evidence="5">Single-pass type II membrane protein</topology>
    </subcellularLocation>
</comment>
<evidence type="ECO:0000256" key="5">
    <source>
        <dbReference type="RuleBase" id="RU003832"/>
    </source>
</evidence>
<evidence type="ECO:0000256" key="4">
    <source>
        <dbReference type="ARBA" id="ARBA00022679"/>
    </source>
</evidence>
<dbReference type="EC" id="2.4.1.-" evidence="5"/>
<reference evidence="7" key="1">
    <citation type="submission" date="2021-02" db="EMBL/GenBank/DDBJ databases">
        <authorList>
            <person name="Nowell W R."/>
        </authorList>
    </citation>
    <scope>NUCLEOTIDE SEQUENCE</scope>
</reference>
<sequence length="388" mass="45360">MSRYYNYNPHRNFWRTTMRCYQSKRRRYWKTLCFGSFICLMVYLFVVVDNVDHKTNHHESSKCEQVSAVKYIFNLAHWRELRLDDPTNQTSWCAVPNKLRLISTAICQAYKMGDCKRLPCKMIYASSSTLEDVKCMNDGRVLKSDNGVSMEHKSNLQCKRGFTLDLFLKKYDNSAYPSIIADPLTPITKELYIDVLNNNFRTCDNVDNYGTCGNNIRSLPEHIVEIQRSINRDLKNRGSYNWEAGKLTLSSEYLFTIAIENSLGYDYITEKLWHPLVAGSVPIYLGAPNVEDWLPCETNCIIDLRKFKTPKDAALYVKNIATNRTLYESYHQWRNEPVRKKFQDMLNYFQNIGDYSLDCMLCHMSNRVGQGENSTEIKRRLKTTIGHF</sequence>
<dbReference type="OrthoDB" id="427096at2759"/>
<dbReference type="Pfam" id="PF00852">
    <property type="entry name" value="Glyco_transf_10"/>
    <property type="match status" value="1"/>
</dbReference>
<proteinExistence type="inferred from homology"/>
<dbReference type="GO" id="GO:0032580">
    <property type="term" value="C:Golgi cisterna membrane"/>
    <property type="evidence" value="ECO:0007669"/>
    <property type="project" value="UniProtKB-SubCell"/>
</dbReference>
<dbReference type="InterPro" id="IPR038577">
    <property type="entry name" value="GT10-like_C_sf"/>
</dbReference>
<gene>
    <name evidence="7" type="ORF">RFH988_LOCUS33258</name>
    <name evidence="8" type="ORF">SEV965_LOCUS32990</name>
</gene>
<evidence type="ECO:0000256" key="3">
    <source>
        <dbReference type="ARBA" id="ARBA00022676"/>
    </source>
</evidence>
<dbReference type="Proteomes" id="UP000663889">
    <property type="component" value="Unassembled WGS sequence"/>
</dbReference>